<accession>A0A090GUB1</accession>
<dbReference type="InterPro" id="IPR008565">
    <property type="entry name" value="TtsA-like_GH18_dom"/>
</dbReference>
<feature type="transmembrane region" description="Helical" evidence="1">
    <location>
        <begin position="241"/>
        <end position="266"/>
    </location>
</feature>
<dbReference type="EMBL" id="CCNE01000014">
    <property type="protein sequence ID" value="CDX55856.1"/>
    <property type="molecule type" value="Genomic_DNA"/>
</dbReference>
<evidence type="ECO:0000256" key="1">
    <source>
        <dbReference type="SAM" id="Phobius"/>
    </source>
</evidence>
<dbReference type="SUPFAM" id="SSF53955">
    <property type="entry name" value="Lysozyme-like"/>
    <property type="match status" value="1"/>
</dbReference>
<dbReference type="InterPro" id="IPR023346">
    <property type="entry name" value="Lysozyme-like_dom_sf"/>
</dbReference>
<protein>
    <submittedName>
        <fullName evidence="4">Uncharacterized protein</fullName>
    </submittedName>
</protein>
<dbReference type="Proteomes" id="UP000046122">
    <property type="component" value="Unassembled WGS sequence"/>
</dbReference>
<evidence type="ECO:0000313" key="4">
    <source>
        <dbReference type="EMBL" id="CDX55856.1"/>
    </source>
</evidence>
<evidence type="ECO:0000259" key="2">
    <source>
        <dbReference type="Pfam" id="PF05838"/>
    </source>
</evidence>
<reference evidence="4 5" key="1">
    <citation type="submission" date="2014-08" db="EMBL/GenBank/DDBJ databases">
        <authorList>
            <person name="Moulin Lionel"/>
        </authorList>
    </citation>
    <scope>NUCLEOTIDE SEQUENCE [LARGE SCALE GENOMIC DNA]</scope>
</reference>
<dbReference type="CDD" id="cd13926">
    <property type="entry name" value="N-acetylmuramidase_GH108"/>
    <property type="match status" value="1"/>
</dbReference>
<feature type="domain" description="TtsA-like Glycoside hydrolase family 108" evidence="2">
    <location>
        <begin position="11"/>
        <end position="95"/>
    </location>
</feature>
<dbReference type="Pfam" id="PF09374">
    <property type="entry name" value="PG_binding_3"/>
    <property type="match status" value="1"/>
</dbReference>
<evidence type="ECO:0000259" key="3">
    <source>
        <dbReference type="Pfam" id="PF09374"/>
    </source>
</evidence>
<organism evidence="4 5">
    <name type="scientific">Mesorhizobium plurifarium</name>
    <dbReference type="NCBI Taxonomy" id="69974"/>
    <lineage>
        <taxon>Bacteria</taxon>
        <taxon>Pseudomonadati</taxon>
        <taxon>Pseudomonadota</taxon>
        <taxon>Alphaproteobacteria</taxon>
        <taxon>Hyphomicrobiales</taxon>
        <taxon>Phyllobacteriaceae</taxon>
        <taxon>Mesorhizobium</taxon>
    </lineage>
</organism>
<keyword evidence="1" id="KW-0472">Membrane</keyword>
<dbReference type="InterPro" id="IPR018537">
    <property type="entry name" value="Peptidoglycan-bd_3"/>
</dbReference>
<dbReference type="AlphaFoldDB" id="A0A090GUB1"/>
<proteinExistence type="predicted"/>
<keyword evidence="1" id="KW-0812">Transmembrane</keyword>
<name>A0A090GUB1_MESPL</name>
<sequence>MAASREQESLARVLAHEGGYSNHPADPGGATMKGVTQRVYDAYRRSKGLATRSVRSITSQELFDIYDRQYWDAVKGDQLPAGIDYVVFDGAVNSGPKQSIIWLQRALGPLYKGRVDGVIGLATIAALQACNDHDALIDRICDLRLAFLRHLKPWPVFGRGWASRVAEVRAIGKAWATGAMPQMANFADGGQAKAFVEDANAAPSTAPADAAAGGGAAGIGLSGTLAELQSQLSPFTYTSEWIGKLVVILTLVSAALAIGGLAYGWYARRKAARLALAIGGAG</sequence>
<keyword evidence="1" id="KW-1133">Transmembrane helix</keyword>
<feature type="domain" description="Peptidoglycan binding" evidence="3">
    <location>
        <begin position="99"/>
        <end position="164"/>
    </location>
</feature>
<evidence type="ECO:0000313" key="5">
    <source>
        <dbReference type="Proteomes" id="UP000046122"/>
    </source>
</evidence>
<dbReference type="Gene3D" id="1.20.141.10">
    <property type="entry name" value="Chitosanase, subunit A, domain 1"/>
    <property type="match status" value="1"/>
</dbReference>
<dbReference type="Pfam" id="PF05838">
    <property type="entry name" value="Glyco_hydro_108"/>
    <property type="match status" value="1"/>
</dbReference>
<gene>
    <name evidence="4" type="ORF">MPL3365_210093</name>
</gene>